<dbReference type="Gene3D" id="3.40.30.10">
    <property type="entry name" value="Glutaredoxin"/>
    <property type="match status" value="1"/>
</dbReference>
<dbReference type="GO" id="GO:0003824">
    <property type="term" value="F:catalytic activity"/>
    <property type="evidence" value="ECO:0007669"/>
    <property type="project" value="UniProtKB-ARBA"/>
</dbReference>
<dbReference type="PANTHER" id="PTHR42899">
    <property type="entry name" value="SPERMATOGENESIS-ASSOCIATED PROTEIN 20"/>
    <property type="match status" value="1"/>
</dbReference>
<name>M3DBF0_SPHMS</name>
<dbReference type="OrthoDB" id="1923667at2759"/>
<dbReference type="GO" id="GO:0005975">
    <property type="term" value="P:carbohydrate metabolic process"/>
    <property type="evidence" value="ECO:0007669"/>
    <property type="project" value="InterPro"/>
</dbReference>
<keyword evidence="3" id="KW-1185">Reference proteome</keyword>
<accession>M3DBF0</accession>
<dbReference type="GeneID" id="27901335"/>
<evidence type="ECO:0000259" key="1">
    <source>
        <dbReference type="Pfam" id="PF03190"/>
    </source>
</evidence>
<organism evidence="2 3">
    <name type="scientific">Sphaerulina musiva (strain SO2202)</name>
    <name type="common">Poplar stem canker fungus</name>
    <name type="synonym">Septoria musiva</name>
    <dbReference type="NCBI Taxonomy" id="692275"/>
    <lineage>
        <taxon>Eukaryota</taxon>
        <taxon>Fungi</taxon>
        <taxon>Dikarya</taxon>
        <taxon>Ascomycota</taxon>
        <taxon>Pezizomycotina</taxon>
        <taxon>Dothideomycetes</taxon>
        <taxon>Dothideomycetidae</taxon>
        <taxon>Mycosphaerellales</taxon>
        <taxon>Mycosphaerellaceae</taxon>
        <taxon>Sphaerulina</taxon>
    </lineage>
</organism>
<dbReference type="STRING" id="692275.M3DBF0"/>
<dbReference type="RefSeq" id="XP_016763501.1">
    <property type="nucleotide sequence ID" value="XM_016904198.1"/>
</dbReference>
<dbReference type="Proteomes" id="UP000016931">
    <property type="component" value="Unassembled WGS sequence"/>
</dbReference>
<reference evidence="2" key="2">
    <citation type="submission" date="2012-07" db="EMBL/GenBank/DDBJ databases">
        <title>Genome evolution in poplar pathogens from wild and recently domesticated pathosystems.</title>
        <authorList>
            <consortium name="DOE Joint Genome Institute"/>
            <person name="Dhillon B."/>
            <person name="Feau N."/>
            <person name="Sakalidis M.L."/>
            <person name="Gill N."/>
            <person name="Aerts A."/>
            <person name="Ohm R."/>
            <person name="LaButti K."/>
            <person name="Pangilinan J."/>
            <person name="Lindquist E."/>
            <person name="Copeland A."/>
            <person name="Beauseigle S."/>
            <person name="Grigoriev I.V."/>
            <person name="Goodwin S.B."/>
            <person name="Tanguay P."/>
            <person name="Hamelin R.C."/>
        </authorList>
    </citation>
    <scope>NUCLEOTIDE SEQUENCE</scope>
    <source>
        <strain evidence="2">SO2202</strain>
    </source>
</reference>
<dbReference type="HOGENOM" id="CLU_014051_1_1_1"/>
<evidence type="ECO:0000313" key="2">
    <source>
        <dbReference type="EMBL" id="EMF15380.1"/>
    </source>
</evidence>
<dbReference type="InterPro" id="IPR004879">
    <property type="entry name" value="Ssp411-like_TRX"/>
</dbReference>
<dbReference type="SUPFAM" id="SSF52833">
    <property type="entry name" value="Thioredoxin-like"/>
    <property type="match status" value="1"/>
</dbReference>
<dbReference type="CDD" id="cd02955">
    <property type="entry name" value="SSP411"/>
    <property type="match status" value="1"/>
</dbReference>
<dbReference type="OMA" id="PFYFGTY"/>
<dbReference type="SUPFAM" id="SSF48208">
    <property type="entry name" value="Six-hairpin glycosidases"/>
    <property type="match status" value="1"/>
</dbReference>
<sequence>MPGITRPLTSLTPRRLLSAQAAVTPRSVLPPLPYLQQSRLSRCERAEFNGNRLLTAITRRTATTMSDAINRLPLRNRCAESKSPYVRSHIDNPTAWQLWTPETLELAKETNRLLFVSIGYSACHWCHVMAHESFDDPRIAQLLNENFIPVKIDREERPDIDRQYMDFLQATNGGGGWPLNVFVTPGGLEPIFGGTYWPKRERAQQARTGFEDIILKVSTAWREQEQRCRQSAKDITRQLREFAQEGSIGGKDVNRTDDDAELELDLLDDAFQHYKMRYDDKHGGFGGAPKFPTPVHIRPLLRVASYPATVREIVGEEECIEARSMALMTLEKMAKGGIKDQIGHGFARYSVTRDWSLPHFEKMLYDNAQLLAVYLDAYLLTKSPLFLEIVKDIATYLTSAPMQSELGGIHSAEDADSFPTINDKHKREGAYYVWTLEEFEQVLSEEEVKVCAKYWNVKAEGNVDRRHDAQGELIKQNTLCVSRETAELAEELNMAEDDVKRAIDSGRQALLAYREANRPSPSLDDKIVTSWNGLAIGSLARAGAALREVSPEAGSSYVSAARKAALCIQNHLFDAMSGTLRRVYREGPGETQGFADDYAFFISGLLDLYEATFDSDFLQLADTLQETQNKLFWDPEKYGFFSTPAHQPDILIRTKDAMDNAEPSVNGVSASNLFRLGSLLNDEEYSKMARRTVACFEVEIEQHPGLFSGILSSVVASRLGMRGVMVVGDGEAAQAVLKNARETVRSNYTILRIGSGANSQWLKSRNELVKDLDETRDMVQLCEGQTCRLLTLEQIQQELF</sequence>
<dbReference type="PIRSF" id="PIRSF006402">
    <property type="entry name" value="UCP006402_thioredoxin"/>
    <property type="match status" value="1"/>
</dbReference>
<reference evidence="2" key="1">
    <citation type="journal article" date="2012" name="PLoS Pathog.">
        <title>Diverse lifestyles and strategies of plant pathogenesis encoded in the genomes of eighteen Dothideomycetes fungi.</title>
        <authorList>
            <person name="Ohm R.A."/>
            <person name="Feau N."/>
            <person name="Henrissat B."/>
            <person name="Schoch C.L."/>
            <person name="Horwitz B.A."/>
            <person name="Barry K.W."/>
            <person name="Condon B.J."/>
            <person name="Copeland A.C."/>
            <person name="Dhillon B."/>
            <person name="Glaser F."/>
            <person name="Hesse C.N."/>
            <person name="Kosti I."/>
            <person name="LaButti K."/>
            <person name="Lindquist E.A."/>
            <person name="Lucas S."/>
            <person name="Salamov A.A."/>
            <person name="Bradshaw R.E."/>
            <person name="Ciuffetti L."/>
            <person name="Hamelin R.C."/>
            <person name="Kema G.H.J."/>
            <person name="Lawrence C."/>
            <person name="Scott J.A."/>
            <person name="Spatafora J.W."/>
            <person name="Turgeon B.G."/>
            <person name="de Wit P.J.G.M."/>
            <person name="Zhong S."/>
            <person name="Goodwin S.B."/>
            <person name="Grigoriev I.V."/>
        </authorList>
    </citation>
    <scope>NUCLEOTIDE SEQUENCE [LARGE SCALE GENOMIC DNA]</scope>
    <source>
        <strain evidence="2">SO2202</strain>
    </source>
</reference>
<dbReference type="PANTHER" id="PTHR42899:SF1">
    <property type="entry name" value="SPERMATOGENESIS-ASSOCIATED PROTEIN 20"/>
    <property type="match status" value="1"/>
</dbReference>
<dbReference type="InterPro" id="IPR024705">
    <property type="entry name" value="Ssp411"/>
</dbReference>
<dbReference type="AlphaFoldDB" id="M3DBF0"/>
<protein>
    <recommendedName>
        <fullName evidence="1">Spermatogenesis-associated protein 20-like TRX domain-containing protein</fullName>
    </recommendedName>
</protein>
<gene>
    <name evidence="2" type="ORF">SEPMUDRAFT_147282</name>
</gene>
<evidence type="ECO:0000313" key="3">
    <source>
        <dbReference type="Proteomes" id="UP000016931"/>
    </source>
</evidence>
<feature type="domain" description="Spermatogenesis-associated protein 20-like TRX" evidence="1">
    <location>
        <begin position="76"/>
        <end position="239"/>
    </location>
</feature>
<dbReference type="InterPro" id="IPR036249">
    <property type="entry name" value="Thioredoxin-like_sf"/>
</dbReference>
<proteinExistence type="predicted"/>
<dbReference type="eggNOG" id="KOG2244">
    <property type="taxonomic scope" value="Eukaryota"/>
</dbReference>
<dbReference type="EMBL" id="KB456261">
    <property type="protein sequence ID" value="EMF15380.1"/>
    <property type="molecule type" value="Genomic_DNA"/>
</dbReference>
<dbReference type="InterPro" id="IPR008928">
    <property type="entry name" value="6-hairpin_glycosidase_sf"/>
</dbReference>
<dbReference type="Pfam" id="PF03190">
    <property type="entry name" value="Thioredox_DsbH"/>
    <property type="match status" value="1"/>
</dbReference>
<dbReference type="Gene3D" id="1.50.10.10">
    <property type="match status" value="1"/>
</dbReference>
<dbReference type="InterPro" id="IPR012341">
    <property type="entry name" value="6hp_glycosidase-like_sf"/>
</dbReference>